<keyword evidence="2" id="KW-1185">Reference proteome</keyword>
<gene>
    <name evidence="1" type="ORF">HPB49_024784</name>
</gene>
<organism evidence="1 2">
    <name type="scientific">Dermacentor silvarum</name>
    <name type="common">Tick</name>
    <dbReference type="NCBI Taxonomy" id="543639"/>
    <lineage>
        <taxon>Eukaryota</taxon>
        <taxon>Metazoa</taxon>
        <taxon>Ecdysozoa</taxon>
        <taxon>Arthropoda</taxon>
        <taxon>Chelicerata</taxon>
        <taxon>Arachnida</taxon>
        <taxon>Acari</taxon>
        <taxon>Parasitiformes</taxon>
        <taxon>Ixodida</taxon>
        <taxon>Ixodoidea</taxon>
        <taxon>Ixodidae</taxon>
        <taxon>Rhipicephalinae</taxon>
        <taxon>Dermacentor</taxon>
    </lineage>
</organism>
<accession>A0ACB8CTT2</accession>
<dbReference type="EMBL" id="CM023474">
    <property type="protein sequence ID" value="KAH7950501.1"/>
    <property type="molecule type" value="Genomic_DNA"/>
</dbReference>
<evidence type="ECO:0000313" key="2">
    <source>
        <dbReference type="Proteomes" id="UP000821865"/>
    </source>
</evidence>
<reference evidence="1" key="1">
    <citation type="submission" date="2020-05" db="EMBL/GenBank/DDBJ databases">
        <title>Large-scale comparative analyses of tick genomes elucidate their genetic diversity and vector capacities.</title>
        <authorList>
            <person name="Jia N."/>
            <person name="Wang J."/>
            <person name="Shi W."/>
            <person name="Du L."/>
            <person name="Sun Y."/>
            <person name="Zhan W."/>
            <person name="Jiang J."/>
            <person name="Wang Q."/>
            <person name="Zhang B."/>
            <person name="Ji P."/>
            <person name="Sakyi L.B."/>
            <person name="Cui X."/>
            <person name="Yuan T."/>
            <person name="Jiang B."/>
            <person name="Yang W."/>
            <person name="Lam T.T.-Y."/>
            <person name="Chang Q."/>
            <person name="Ding S."/>
            <person name="Wang X."/>
            <person name="Zhu J."/>
            <person name="Ruan X."/>
            <person name="Zhao L."/>
            <person name="Wei J."/>
            <person name="Que T."/>
            <person name="Du C."/>
            <person name="Cheng J."/>
            <person name="Dai P."/>
            <person name="Han X."/>
            <person name="Huang E."/>
            <person name="Gao Y."/>
            <person name="Liu J."/>
            <person name="Shao H."/>
            <person name="Ye R."/>
            <person name="Li L."/>
            <person name="Wei W."/>
            <person name="Wang X."/>
            <person name="Wang C."/>
            <person name="Yang T."/>
            <person name="Huo Q."/>
            <person name="Li W."/>
            <person name="Guo W."/>
            <person name="Chen H."/>
            <person name="Zhou L."/>
            <person name="Ni X."/>
            <person name="Tian J."/>
            <person name="Zhou Y."/>
            <person name="Sheng Y."/>
            <person name="Liu T."/>
            <person name="Pan Y."/>
            <person name="Xia L."/>
            <person name="Li J."/>
            <person name="Zhao F."/>
            <person name="Cao W."/>
        </authorList>
    </citation>
    <scope>NUCLEOTIDE SEQUENCE</scope>
    <source>
        <strain evidence="1">Dsil-2018</strain>
    </source>
</reference>
<proteinExistence type="predicted"/>
<dbReference type="Proteomes" id="UP000821865">
    <property type="component" value="Chromosome 5"/>
</dbReference>
<evidence type="ECO:0000313" key="1">
    <source>
        <dbReference type="EMBL" id="KAH7950501.1"/>
    </source>
</evidence>
<name>A0ACB8CTT2_DERSI</name>
<protein>
    <submittedName>
        <fullName evidence="1">Uncharacterized protein</fullName>
    </submittedName>
</protein>
<sequence length="117" mass="12693">MQTAAPSPELRTPPSARVLARQRHHHNHSLTSPTMAGTHRIRKYPRSNSATPIQITQCNCRGFKARMENSHSTLARITTSSTSGRPGTASSADGAGKNTFGSSKIRIAEFTQPARQL</sequence>
<comment type="caution">
    <text evidence="1">The sequence shown here is derived from an EMBL/GenBank/DDBJ whole genome shotgun (WGS) entry which is preliminary data.</text>
</comment>